<dbReference type="PANTHER" id="PTHR12894:SF27">
    <property type="entry name" value="TRANSFORMING GROWTH FACTOR-BETA RECEPTOR-ASSOCIATED PROTEIN 1"/>
    <property type="match status" value="1"/>
</dbReference>
<gene>
    <name evidence="7" type="ORF">BJ684DRAFT_15226</name>
</gene>
<feature type="compositionally biased region" description="Acidic residues" evidence="5">
    <location>
        <begin position="760"/>
        <end position="771"/>
    </location>
</feature>
<feature type="region of interest" description="Disordered" evidence="5">
    <location>
        <begin position="567"/>
        <end position="624"/>
    </location>
</feature>
<feature type="compositionally biased region" description="Basic and acidic residues" evidence="5">
    <location>
        <begin position="599"/>
        <end position="624"/>
    </location>
</feature>
<keyword evidence="4" id="KW-0653">Protein transport</keyword>
<evidence type="ECO:0000313" key="7">
    <source>
        <dbReference type="EMBL" id="RKP14453.1"/>
    </source>
</evidence>
<feature type="domain" description="CNH" evidence="6">
    <location>
        <begin position="57"/>
        <end position="403"/>
    </location>
</feature>
<dbReference type="InterPro" id="IPR001180">
    <property type="entry name" value="CNH_dom"/>
</dbReference>
<evidence type="ECO:0000256" key="1">
    <source>
        <dbReference type="ARBA" id="ARBA00004496"/>
    </source>
</evidence>
<name>A0A4P9Y665_9FUNG</name>
<feature type="region of interest" description="Disordered" evidence="5">
    <location>
        <begin position="1002"/>
        <end position="1037"/>
    </location>
</feature>
<dbReference type="GO" id="GO:0016020">
    <property type="term" value="C:membrane"/>
    <property type="evidence" value="ECO:0007669"/>
    <property type="project" value="TreeGrafter"/>
</dbReference>
<keyword evidence="8" id="KW-1185">Reference proteome</keyword>
<dbReference type="PANTHER" id="PTHR12894">
    <property type="entry name" value="CNH DOMAIN CONTAINING"/>
    <property type="match status" value="1"/>
</dbReference>
<feature type="compositionally biased region" description="Gly residues" evidence="5">
    <location>
        <begin position="284"/>
        <end position="297"/>
    </location>
</feature>
<dbReference type="PROSITE" id="PS50219">
    <property type="entry name" value="CNH"/>
    <property type="match status" value="1"/>
</dbReference>
<dbReference type="Proteomes" id="UP000267251">
    <property type="component" value="Unassembled WGS sequence"/>
</dbReference>
<evidence type="ECO:0000256" key="4">
    <source>
        <dbReference type="ARBA" id="ARBA00022927"/>
    </source>
</evidence>
<reference evidence="8" key="1">
    <citation type="journal article" date="2018" name="Nat. Microbiol.">
        <title>Leveraging single-cell genomics to expand the fungal tree of life.</title>
        <authorList>
            <person name="Ahrendt S.R."/>
            <person name="Quandt C.A."/>
            <person name="Ciobanu D."/>
            <person name="Clum A."/>
            <person name="Salamov A."/>
            <person name="Andreopoulos B."/>
            <person name="Cheng J.F."/>
            <person name="Woyke T."/>
            <person name="Pelin A."/>
            <person name="Henrissat B."/>
            <person name="Reynolds N.K."/>
            <person name="Benny G.L."/>
            <person name="Smith M.E."/>
            <person name="James T.Y."/>
            <person name="Grigoriev I.V."/>
        </authorList>
    </citation>
    <scope>NUCLEOTIDE SEQUENCE [LARGE SCALE GENOMIC DNA]</scope>
</reference>
<dbReference type="InterPro" id="IPR019452">
    <property type="entry name" value="VPS39/TGF_beta_rcpt-assoc_1"/>
</dbReference>
<dbReference type="AlphaFoldDB" id="A0A4P9Y665"/>
<feature type="region of interest" description="Disordered" evidence="5">
    <location>
        <begin position="732"/>
        <end position="779"/>
    </location>
</feature>
<feature type="compositionally biased region" description="Polar residues" evidence="5">
    <location>
        <begin position="252"/>
        <end position="261"/>
    </location>
</feature>
<dbReference type="GO" id="GO:0015031">
    <property type="term" value="P:protein transport"/>
    <property type="evidence" value="ECO:0007669"/>
    <property type="project" value="UniProtKB-KW"/>
</dbReference>
<dbReference type="Pfam" id="PF10366">
    <property type="entry name" value="Vps39_1"/>
    <property type="match status" value="1"/>
</dbReference>
<dbReference type="GO" id="GO:0034058">
    <property type="term" value="P:endosomal vesicle fusion"/>
    <property type="evidence" value="ECO:0007669"/>
    <property type="project" value="TreeGrafter"/>
</dbReference>
<comment type="subcellular location">
    <subcellularLocation>
        <location evidence="1">Cytoplasm</location>
    </subcellularLocation>
</comment>
<evidence type="ECO:0000259" key="6">
    <source>
        <dbReference type="PROSITE" id="PS50219"/>
    </source>
</evidence>
<sequence>MDKNSFQPFTLTSLLHSLPLEDTASPPPTTTNSIFQRVGTLTRTSSQGSGSGERRFRATVECADIYENNVYVGTSDGHILHYVFDQPIQVDRSVLPKARLIKKHIASQTHRRVERMSIVHPLSKLIVHCDSMLMFLSLPNLSPVSHDSIPSLRGVVTFAVDTLKAGIVMPHPSDPPITSCSLCVVKRRSIQFFHLSRRSLERERPDYAIDEDCLTIRRLGGSVCYANRYNFYLLNIRTNRCHELLEVSYGERSNPTMSTSGPGYGGDPMGSPYGNPSASPPSGYGMGSGSGGAVDGRGGGKRMVMMPSILTADQSFFLISPSSLFQDDGGLGMFVNCEGNGTEAPWTWDTFPRSIEIVGHYLLALFRNGEIIVHERADLSKIQTLHPLEYGTPHTLVVTQGQGIPTSHPSLLEKLGRDASIGGEVRAIVVAKEGLMAIPSQGLVDQADILLDQQRVEEAVSLAAHYAQRAPSDASGKESRLLQAELDYVYLKAGFIFLGESLFEEAFNQFERCYFDARILINLFLGASSSSSRESLEALPQGVQTIVMRLGSIQAIIDANVQAQFGREQENDKEDDQGNGVKDSEEGQGSKEDEESENDESKAIEGESESKDKSRTGMKEESNAKCRLRKQLERNAQQAFLTHLQKLKSGKYPLIAKQDVDTALLKLYVLLHDNSMYGFLRGRHLCRFEESSAFLRQWNRMYALSLLLRSSNRFRETLEIWKRLLRKGGAISGSSGSSGMLSLAEMERRRRKSSYTSESGGEEEEDGEDQELERAREEDERAFGGIDEFIELISELKDPILLREYIPWVLQFDVMRGVKILKEMDSSMENSLSSSEIVEMLRAFGDDGLRQYLEHLIMMRGSQDVVHHTNLVQMYISAAKAHFETFAEEEEYTRLVEEEYRELLESGGAGLTYYAMLKEKDDMISQARFKLISFLQASRFWEPMAVKQTLKGTGFATLELVSVYSRIGDNQDALRTLVQIGDFETAERFCLYVGSLSEANASSSGSGSGSGSSPESSGHSTSQGSGGNQGPRIPRGYDPMAQRELFRQLLMLIQRLGSKRLRERRLFHLLSNYGQFISLQDVFKVIPESWSLETLDPFFISRIRQEFSTHVQASLTRGLLQAHHEQVREREVEQIKGCKGWVVRQAYEGQEWTVMTFNDNDIERGES</sequence>
<dbReference type="InterPro" id="IPR018247">
    <property type="entry name" value="EF_Hand_1_Ca_BS"/>
</dbReference>
<dbReference type="InterPro" id="IPR032914">
    <property type="entry name" value="Vam6/VPS39/TRAP1"/>
</dbReference>
<dbReference type="PROSITE" id="PS00018">
    <property type="entry name" value="EF_HAND_1"/>
    <property type="match status" value="1"/>
</dbReference>
<accession>A0A4P9Y665</accession>
<dbReference type="OrthoDB" id="10258882at2759"/>
<feature type="region of interest" description="Disordered" evidence="5">
    <location>
        <begin position="252"/>
        <end position="297"/>
    </location>
</feature>
<feature type="compositionally biased region" description="Low complexity" evidence="5">
    <location>
        <begin position="1002"/>
        <end position="1023"/>
    </location>
</feature>
<protein>
    <recommendedName>
        <fullName evidence="6">CNH domain-containing protein</fullName>
    </recommendedName>
</protein>
<evidence type="ECO:0000313" key="8">
    <source>
        <dbReference type="Proteomes" id="UP000267251"/>
    </source>
</evidence>
<dbReference type="EMBL" id="KZ987833">
    <property type="protein sequence ID" value="RKP14453.1"/>
    <property type="molecule type" value="Genomic_DNA"/>
</dbReference>
<keyword evidence="2" id="KW-0813">Transport</keyword>
<evidence type="ECO:0000256" key="2">
    <source>
        <dbReference type="ARBA" id="ARBA00022448"/>
    </source>
</evidence>
<proteinExistence type="predicted"/>
<dbReference type="GO" id="GO:0005737">
    <property type="term" value="C:cytoplasm"/>
    <property type="evidence" value="ECO:0007669"/>
    <property type="project" value="UniProtKB-SubCell"/>
</dbReference>
<organism evidence="7 8">
    <name type="scientific">Piptocephalis cylindrospora</name>
    <dbReference type="NCBI Taxonomy" id="1907219"/>
    <lineage>
        <taxon>Eukaryota</taxon>
        <taxon>Fungi</taxon>
        <taxon>Fungi incertae sedis</taxon>
        <taxon>Zoopagomycota</taxon>
        <taxon>Zoopagomycotina</taxon>
        <taxon>Zoopagomycetes</taxon>
        <taxon>Zoopagales</taxon>
        <taxon>Piptocephalidaceae</taxon>
        <taxon>Piptocephalis</taxon>
    </lineage>
</organism>
<evidence type="ECO:0000256" key="3">
    <source>
        <dbReference type="ARBA" id="ARBA00022490"/>
    </source>
</evidence>
<dbReference type="GO" id="GO:0006914">
    <property type="term" value="P:autophagy"/>
    <property type="evidence" value="ECO:0007669"/>
    <property type="project" value="TreeGrafter"/>
</dbReference>
<keyword evidence="3" id="KW-0963">Cytoplasm</keyword>
<evidence type="ECO:0000256" key="5">
    <source>
        <dbReference type="SAM" id="MobiDB-lite"/>
    </source>
</evidence>
<feature type="compositionally biased region" description="Basic and acidic residues" evidence="5">
    <location>
        <begin position="582"/>
        <end position="591"/>
    </location>
</feature>